<evidence type="ECO:0000256" key="1">
    <source>
        <dbReference type="ARBA" id="ARBA00004442"/>
    </source>
</evidence>
<dbReference type="Gene3D" id="2.40.170.20">
    <property type="entry name" value="TonB-dependent receptor, beta-barrel domain"/>
    <property type="match status" value="1"/>
</dbReference>
<dbReference type="InterPro" id="IPR012910">
    <property type="entry name" value="Plug_dom"/>
</dbReference>
<dbReference type="KEGG" id="mfy:HH212_19545"/>
<keyword evidence="4" id="KW-0998">Cell outer membrane</keyword>
<evidence type="ECO:0000259" key="5">
    <source>
        <dbReference type="Pfam" id="PF07715"/>
    </source>
</evidence>
<dbReference type="PANTHER" id="PTHR40980">
    <property type="entry name" value="PLUG DOMAIN-CONTAINING PROTEIN"/>
    <property type="match status" value="1"/>
</dbReference>
<dbReference type="AlphaFoldDB" id="A0A7Z2ZVD5"/>
<evidence type="ECO:0000256" key="3">
    <source>
        <dbReference type="ARBA" id="ARBA00023136"/>
    </source>
</evidence>
<dbReference type="InterPro" id="IPR010104">
    <property type="entry name" value="TonB_rcpt_bac"/>
</dbReference>
<evidence type="ECO:0000256" key="2">
    <source>
        <dbReference type="ARBA" id="ARBA00009810"/>
    </source>
</evidence>
<dbReference type="GO" id="GO:0009279">
    <property type="term" value="C:cell outer membrane"/>
    <property type="evidence" value="ECO:0007669"/>
    <property type="project" value="UniProtKB-SubCell"/>
</dbReference>
<dbReference type="PANTHER" id="PTHR40980:SF3">
    <property type="entry name" value="TONB-DEPENDENT RECEPTOR-LIKE BETA-BARREL DOMAIN-CONTAINING PROTEIN"/>
    <property type="match status" value="1"/>
</dbReference>
<proteinExistence type="inferred from homology"/>
<comment type="subcellular location">
    <subcellularLocation>
        <location evidence="1">Cell outer membrane</location>
    </subcellularLocation>
</comment>
<reference evidence="6 7" key="1">
    <citation type="submission" date="2020-04" db="EMBL/GenBank/DDBJ databases">
        <title>Genome sequencing of novel species.</title>
        <authorList>
            <person name="Heo J."/>
            <person name="Kim S.-J."/>
            <person name="Kim J.-S."/>
            <person name="Hong S.-B."/>
            <person name="Kwon S.-W."/>
        </authorList>
    </citation>
    <scope>NUCLEOTIDE SEQUENCE [LARGE SCALE GENOMIC DNA]</scope>
    <source>
        <strain evidence="6 7">GN2-R2</strain>
    </source>
</reference>
<comment type="similarity">
    <text evidence="2">Belongs to the TonB-dependent receptor family.</text>
</comment>
<dbReference type="InterPro" id="IPR037066">
    <property type="entry name" value="Plug_dom_sf"/>
</dbReference>
<name>A0A7Z2ZVD5_9BURK</name>
<dbReference type="Pfam" id="PF07715">
    <property type="entry name" value="Plug"/>
    <property type="match status" value="1"/>
</dbReference>
<evidence type="ECO:0000313" key="6">
    <source>
        <dbReference type="EMBL" id="QJE03478.1"/>
    </source>
</evidence>
<keyword evidence="7" id="KW-1185">Reference proteome</keyword>
<keyword evidence="6" id="KW-0675">Receptor</keyword>
<dbReference type="InterPro" id="IPR036942">
    <property type="entry name" value="Beta-barrel_TonB_sf"/>
</dbReference>
<keyword evidence="3" id="KW-0472">Membrane</keyword>
<dbReference type="NCBIfam" id="TIGR01782">
    <property type="entry name" value="TonB-Xanth-Caul"/>
    <property type="match status" value="1"/>
</dbReference>
<dbReference type="EMBL" id="CP051685">
    <property type="protein sequence ID" value="QJE03478.1"/>
    <property type="molecule type" value="Genomic_DNA"/>
</dbReference>
<accession>A0A7Z2ZVD5</accession>
<organism evidence="6 7">
    <name type="scientific">Massilia forsythiae</name>
    <dbReference type="NCBI Taxonomy" id="2728020"/>
    <lineage>
        <taxon>Bacteria</taxon>
        <taxon>Pseudomonadati</taxon>
        <taxon>Pseudomonadota</taxon>
        <taxon>Betaproteobacteria</taxon>
        <taxon>Burkholderiales</taxon>
        <taxon>Oxalobacteraceae</taxon>
        <taxon>Telluria group</taxon>
        <taxon>Massilia</taxon>
    </lineage>
</organism>
<sequence length="1181" mass="126320">MAQEAAPNPGSAAPEVAAATPVSKVIISTRRSQQSSIERKKNAATAVDSIVAEDVGSLPDRNIGEAISRMAGIALDRGDFGDGVSVAVRGNGPDLTRVEIDGMAVQSAGGTDLNGGGSGRGTEFRQLSADLIKSVDVVKGSTADMVEGSLGGGIIVKTRTGLDFKEPFVSVRVAGQQNNLNKKWEPDTNLILSRKFLDDRLGVLLNTSQSTMLNEQHQQQVATSSVAGYSRSVDFDNSPQKTFTYNPATLNAADAATNMPVFSSGNFNSDTPLQILQKSAAAQSKADCYTAYPQLTTASPVIASLSASNKTGAINARQNEVLSCLNQWNDYTPSLVRSRVSTQLQKTKNLDLRADFKVNNDLTVYAKGSYSKFTADNKTSYLSLGGLATNTAGSLVDTNGRRAVTPAGVASGYYLYPGNASYLSGGLVQGLTANVDPSSVKVDASHHVTELTTNNNAAGIDQLHDTVQTVSKYFQTGGTWQRGALKAEWLVGDAKSDFQRETKRTSFAQYYGTSTMSVTPQGLWNYTFPANSTFDLSNTANYVKLNAPVATALSTASATVIRSLPAYTATQSPQLTYSQPQLTYTPQMRDTEERTAKLDLTYAAPDSIPFFTRFKAGGNLRDTFVNAYGGGGYVASTNPLAVVPAAYIRSTLVGCQDTAGSLAAGGNKCPSGFVPSNAYASANSGVVYVSPAQLQDIIAQSTTGNATATSFFNGAKGISTGAITNWPAIDVDKVFALSGVPNINLNCLKECVGSDGKTYQQPVSKMKERSEAVYLMGDFNLDHIPFSDRKLPFGWELEGNIGYRYIRTKVHGIGAMTFNSISKTAAYDPANSTAAAGISTTTITTNTVVDGTSHDFLPIYNLAAWVVPDQVVLRYNRARTVARPPVGYLVPQGTCTYDQRLDDGDVDQRCSSTVGNPDLLAQKNLNQNWSAEYYPNKDTSVSLAYFKQQGIIGPALAQSAYGSTLGISLVDPVTGVSLGNIPFDYSVWTNAVPTTRKGWEFGARTAFTFLPSVLRFTGFDANYTKLASVTSTQNIVDLLTGTALPPLRESKFQYNWAIWYDDGRLQARIAVQGVDAYFNNIAGSTGNTLNNYPNASGNTRAPAYNPGSPNFKDATRYVDAKISYKINPNFEVFVEGRNLGNAIDSRSQGSYVPFSDGTPSILDYSYSGRRIMAGINFRYGG</sequence>
<feature type="domain" description="TonB-dependent receptor plug" evidence="5">
    <location>
        <begin position="40"/>
        <end position="152"/>
    </location>
</feature>
<evidence type="ECO:0000313" key="7">
    <source>
        <dbReference type="Proteomes" id="UP000502415"/>
    </source>
</evidence>
<gene>
    <name evidence="6" type="ORF">HH212_19545</name>
</gene>
<protein>
    <submittedName>
        <fullName evidence="6">TonB-dependent receptor</fullName>
    </submittedName>
</protein>
<dbReference type="SUPFAM" id="SSF56935">
    <property type="entry name" value="Porins"/>
    <property type="match status" value="1"/>
</dbReference>
<evidence type="ECO:0000256" key="4">
    <source>
        <dbReference type="ARBA" id="ARBA00023237"/>
    </source>
</evidence>
<dbReference type="Proteomes" id="UP000502415">
    <property type="component" value="Chromosome"/>
</dbReference>
<dbReference type="Gene3D" id="2.170.130.10">
    <property type="entry name" value="TonB-dependent receptor, plug domain"/>
    <property type="match status" value="1"/>
</dbReference>